<keyword evidence="6" id="KW-0067">ATP-binding</keyword>
<evidence type="ECO:0000256" key="2">
    <source>
        <dbReference type="ARBA" id="ARBA00022679"/>
    </source>
</evidence>
<keyword evidence="2 11" id="KW-0808">Transferase</keyword>
<dbReference type="EMBL" id="VSSQ01049340">
    <property type="protein sequence ID" value="MPN03421.1"/>
    <property type="molecule type" value="Genomic_DNA"/>
</dbReference>
<dbReference type="GO" id="GO:0005829">
    <property type="term" value="C:cytosol"/>
    <property type="evidence" value="ECO:0007669"/>
    <property type="project" value="TreeGrafter"/>
</dbReference>
<feature type="domain" description="GHMP kinase C-terminal" evidence="10">
    <location>
        <begin position="159"/>
        <end position="238"/>
    </location>
</feature>
<dbReference type="InterPro" id="IPR006204">
    <property type="entry name" value="GHMP_kinase_N_dom"/>
</dbReference>
<dbReference type="PANTHER" id="PTHR10457">
    <property type="entry name" value="MEVALONATE KINASE/GALACTOKINASE"/>
    <property type="match status" value="1"/>
</dbReference>
<keyword evidence="5 11" id="KW-0418">Kinase</keyword>
<dbReference type="InterPro" id="IPR020568">
    <property type="entry name" value="Ribosomal_Su5_D2-typ_SF"/>
</dbReference>
<dbReference type="EC" id="2.7.1.6" evidence="11"/>
<reference evidence="11" key="1">
    <citation type="submission" date="2019-08" db="EMBL/GenBank/DDBJ databases">
        <authorList>
            <person name="Kucharzyk K."/>
            <person name="Murdoch R.W."/>
            <person name="Higgins S."/>
            <person name="Loffler F."/>
        </authorList>
    </citation>
    <scope>NUCLEOTIDE SEQUENCE</scope>
</reference>
<dbReference type="InterPro" id="IPR036554">
    <property type="entry name" value="GHMP_kinase_C_sf"/>
</dbReference>
<gene>
    <name evidence="11" type="primary">galK_20</name>
    <name evidence="11" type="ORF">SDC9_150651</name>
</gene>
<feature type="domain" description="GHMP kinase N-terminal" evidence="9">
    <location>
        <begin position="1"/>
        <end position="56"/>
    </location>
</feature>
<dbReference type="GO" id="GO:0004335">
    <property type="term" value="F:galactokinase activity"/>
    <property type="evidence" value="ECO:0007669"/>
    <property type="project" value="UniProtKB-EC"/>
</dbReference>
<sequence length="263" mass="29147">MSSSAALEMAFCFALRTIYGITLPNADWARVGQAVENRYMGLKSGLLDQFSSIFGKKDSLILCDFRKVEVLQTVLLPSGYAFLVANTLVKHNLVESDYNLRRESCERARDVIAAECPEVKMLRDVDHALLERFRDKMDTVDYRRALHVVGEDERVMQGIECLKKGDVTGFGRLLFQSHESSKENFENSCPELDALVEIAHTLPECLGARLSGGGFGGITIHLIRLADAETYRGRLETAYKEMTGKKIKTILCSIGDGASAAAL</sequence>
<dbReference type="PIRSF" id="PIRSF000530">
    <property type="entry name" value="Galactokinase"/>
    <property type="match status" value="1"/>
</dbReference>
<dbReference type="PANTHER" id="PTHR10457:SF7">
    <property type="entry name" value="GALACTOKINASE-RELATED"/>
    <property type="match status" value="1"/>
</dbReference>
<comment type="caution">
    <text evidence="11">The sequence shown here is derived from an EMBL/GenBank/DDBJ whole genome shotgun (WGS) entry which is preliminary data.</text>
</comment>
<keyword evidence="3" id="KW-0479">Metal-binding</keyword>
<organism evidence="11">
    <name type="scientific">bioreactor metagenome</name>
    <dbReference type="NCBI Taxonomy" id="1076179"/>
    <lineage>
        <taxon>unclassified sequences</taxon>
        <taxon>metagenomes</taxon>
        <taxon>ecological metagenomes</taxon>
    </lineage>
</organism>
<dbReference type="FunFam" id="3.30.70.890:FF:000001">
    <property type="entry name" value="Galactokinase"/>
    <property type="match status" value="1"/>
</dbReference>
<keyword evidence="8" id="KW-0119">Carbohydrate metabolism</keyword>
<dbReference type="Gene3D" id="3.30.230.10">
    <property type="match status" value="1"/>
</dbReference>
<dbReference type="InterPro" id="IPR014721">
    <property type="entry name" value="Ribsml_uS5_D2-typ_fold_subgr"/>
</dbReference>
<evidence type="ECO:0000256" key="1">
    <source>
        <dbReference type="ARBA" id="ARBA00006566"/>
    </source>
</evidence>
<evidence type="ECO:0000256" key="4">
    <source>
        <dbReference type="ARBA" id="ARBA00022741"/>
    </source>
</evidence>
<dbReference type="PRINTS" id="PR00959">
    <property type="entry name" value="MEVGALKINASE"/>
</dbReference>
<dbReference type="GO" id="GO:0006012">
    <property type="term" value="P:galactose metabolic process"/>
    <property type="evidence" value="ECO:0007669"/>
    <property type="project" value="TreeGrafter"/>
</dbReference>
<keyword evidence="7" id="KW-0460">Magnesium</keyword>
<evidence type="ECO:0000259" key="10">
    <source>
        <dbReference type="Pfam" id="PF08544"/>
    </source>
</evidence>
<dbReference type="SUPFAM" id="SSF55060">
    <property type="entry name" value="GHMP Kinase, C-terminal domain"/>
    <property type="match status" value="1"/>
</dbReference>
<dbReference type="AlphaFoldDB" id="A0A645EN40"/>
<dbReference type="InterPro" id="IPR013750">
    <property type="entry name" value="GHMP_kinase_C_dom"/>
</dbReference>
<dbReference type="GO" id="GO:0046872">
    <property type="term" value="F:metal ion binding"/>
    <property type="evidence" value="ECO:0007669"/>
    <property type="project" value="UniProtKB-KW"/>
</dbReference>
<dbReference type="SUPFAM" id="SSF54211">
    <property type="entry name" value="Ribosomal protein S5 domain 2-like"/>
    <property type="match status" value="1"/>
</dbReference>
<dbReference type="InterPro" id="IPR006206">
    <property type="entry name" value="Mevalonate/galactokinase"/>
</dbReference>
<accession>A0A645EN40</accession>
<dbReference type="Pfam" id="PF00288">
    <property type="entry name" value="GHMP_kinases_N"/>
    <property type="match status" value="1"/>
</dbReference>
<dbReference type="Gene3D" id="3.30.70.890">
    <property type="entry name" value="GHMP kinase, C-terminal domain"/>
    <property type="match status" value="1"/>
</dbReference>
<evidence type="ECO:0000256" key="5">
    <source>
        <dbReference type="ARBA" id="ARBA00022777"/>
    </source>
</evidence>
<name>A0A645EN40_9ZZZZ</name>
<evidence type="ECO:0000256" key="7">
    <source>
        <dbReference type="ARBA" id="ARBA00022842"/>
    </source>
</evidence>
<evidence type="ECO:0000256" key="8">
    <source>
        <dbReference type="ARBA" id="ARBA00023277"/>
    </source>
</evidence>
<proteinExistence type="inferred from homology"/>
<evidence type="ECO:0000259" key="9">
    <source>
        <dbReference type="Pfam" id="PF00288"/>
    </source>
</evidence>
<keyword evidence="4" id="KW-0547">Nucleotide-binding</keyword>
<evidence type="ECO:0000256" key="6">
    <source>
        <dbReference type="ARBA" id="ARBA00022840"/>
    </source>
</evidence>
<dbReference type="Pfam" id="PF08544">
    <property type="entry name" value="GHMP_kinases_C"/>
    <property type="match status" value="1"/>
</dbReference>
<dbReference type="GO" id="GO:0005524">
    <property type="term" value="F:ATP binding"/>
    <property type="evidence" value="ECO:0007669"/>
    <property type="project" value="UniProtKB-KW"/>
</dbReference>
<protein>
    <submittedName>
        <fullName evidence="11">Galactokinase</fullName>
        <ecNumber evidence="11">2.7.1.6</ecNumber>
    </submittedName>
</protein>
<evidence type="ECO:0000313" key="11">
    <source>
        <dbReference type="EMBL" id="MPN03421.1"/>
    </source>
</evidence>
<evidence type="ECO:0000256" key="3">
    <source>
        <dbReference type="ARBA" id="ARBA00022723"/>
    </source>
</evidence>
<comment type="similarity">
    <text evidence="1">Belongs to the GHMP kinase family. GalK subfamily.</text>
</comment>